<dbReference type="InterPro" id="IPR003675">
    <property type="entry name" value="Rce1/LyrA-like_dom"/>
</dbReference>
<feature type="transmembrane region" description="Helical" evidence="1">
    <location>
        <begin position="53"/>
        <end position="75"/>
    </location>
</feature>
<keyword evidence="1" id="KW-0472">Membrane</keyword>
<feature type="transmembrane region" description="Helical" evidence="1">
    <location>
        <begin position="198"/>
        <end position="218"/>
    </location>
</feature>
<gene>
    <name evidence="3" type="ORF">AArc1_3432</name>
    <name evidence="4" type="ORF">AArcMg_3491</name>
</gene>
<evidence type="ECO:0000313" key="3">
    <source>
        <dbReference type="EMBL" id="AXR79725.1"/>
    </source>
</evidence>
<reference evidence="5" key="2">
    <citation type="submission" date="2018-02" db="EMBL/GenBank/DDBJ databases">
        <title>Phenotypic and genomic properties of facultatively anaerobic sulfur-reducing natronoarchaea from hypersaline soda lakes.</title>
        <authorList>
            <person name="Sorokin D.Y."/>
            <person name="Kublanov I.V."/>
            <person name="Roman P."/>
            <person name="Sinninghe Damste J.S."/>
            <person name="Golyshin P.N."/>
            <person name="Rojo D."/>
            <person name="Ciordia S."/>
            <person name="Mena M.D.C."/>
            <person name="Ferrer M."/>
            <person name="Messina E."/>
            <person name="Smedile F."/>
            <person name="La Spada G."/>
            <person name="La Cono V."/>
            <person name="Yakimov M.M."/>
        </authorList>
    </citation>
    <scope>NUCLEOTIDE SEQUENCE [LARGE SCALE GENOMIC DNA]</scope>
    <source>
        <strain evidence="5">AArc-Mg</strain>
    </source>
</reference>
<dbReference type="InterPro" id="IPR052710">
    <property type="entry name" value="CAAX_protease"/>
</dbReference>
<accession>A0A346PVC0</accession>
<feature type="transmembrane region" description="Helical" evidence="1">
    <location>
        <begin position="139"/>
        <end position="158"/>
    </location>
</feature>
<dbReference type="KEGG" id="nan:AArc1_3432"/>
<dbReference type="PANTHER" id="PTHR36435">
    <property type="entry name" value="SLR1288 PROTEIN"/>
    <property type="match status" value="1"/>
</dbReference>
<feature type="transmembrane region" description="Helical" evidence="1">
    <location>
        <begin position="12"/>
        <end position="33"/>
    </location>
</feature>
<evidence type="ECO:0000313" key="4">
    <source>
        <dbReference type="EMBL" id="AXR83465.1"/>
    </source>
</evidence>
<dbReference type="Proteomes" id="UP000258707">
    <property type="component" value="Chromosome"/>
</dbReference>
<feature type="transmembrane region" description="Helical" evidence="1">
    <location>
        <begin position="170"/>
        <end position="192"/>
    </location>
</feature>
<sequence length="271" mass="29166">MDSSPQRLEDGPLRAMLVAFGLAVFGIAATQVTTYPVLVLEPAIAGAPAETPIATRTAFFVLNFLGFALAGAIYLQTTGRGWSFVDLRWPTERDWLYLAGGSLVAILFFVVVSVLIQLLQLPAAESQVLEFVGDDQTMILVMIAIVFLFNAPAEEFLFRNVIQKRLYAAFSRIQAVVAASVIFAAVHLPVYVIYAESALATAVSLSVIFGGSVIFGYLYAKTDNLLVPTAAHAVFNAVQFGLLYVALEFDLEGAETPSILFDALAVVAVAF</sequence>
<evidence type="ECO:0000256" key="1">
    <source>
        <dbReference type="SAM" id="Phobius"/>
    </source>
</evidence>
<proteinExistence type="predicted"/>
<dbReference type="EMBL" id="CP024047">
    <property type="protein sequence ID" value="AXR79725.1"/>
    <property type="molecule type" value="Genomic_DNA"/>
</dbReference>
<evidence type="ECO:0000313" key="5">
    <source>
        <dbReference type="Proteomes" id="UP000258613"/>
    </source>
</evidence>
<name>A0A346PJN0_9EURY</name>
<keyword evidence="1" id="KW-0812">Transmembrane</keyword>
<keyword evidence="1" id="KW-1133">Transmembrane helix</keyword>
<feature type="domain" description="CAAX prenyl protease 2/Lysostaphin resistance protein A-like" evidence="2">
    <location>
        <begin position="139"/>
        <end position="238"/>
    </location>
</feature>
<keyword evidence="3" id="KW-0378">Hydrolase</keyword>
<dbReference type="GO" id="GO:0004175">
    <property type="term" value="F:endopeptidase activity"/>
    <property type="evidence" value="ECO:0007669"/>
    <property type="project" value="UniProtKB-ARBA"/>
</dbReference>
<dbReference type="AlphaFoldDB" id="A0A346PJN0"/>
<protein>
    <submittedName>
        <fullName evidence="3">Metal-dependent membrane protease, CAAX family</fullName>
    </submittedName>
</protein>
<reference evidence="6" key="1">
    <citation type="submission" date="2017-10" db="EMBL/GenBank/DDBJ databases">
        <title>Phenotypic and genomic properties of facultatively anaerobic sulfur-reducing natronoarchaea from hypersaline soda lakes.</title>
        <authorList>
            <person name="Sorokin D.Y."/>
            <person name="Kublanov I.V."/>
            <person name="Roman P."/>
            <person name="Sinninghe Damste J.S."/>
            <person name="Golyshin P.N."/>
            <person name="Rojo D."/>
            <person name="Ciordia S."/>
            <person name="Mena Md.C."/>
            <person name="Ferrer M."/>
            <person name="Messina E."/>
            <person name="Smedile F."/>
            <person name="La Spada G."/>
            <person name="La Cono V."/>
            <person name="Yakimov M.M."/>
        </authorList>
    </citation>
    <scope>NUCLEOTIDE SEQUENCE [LARGE SCALE GENOMIC DNA]</scope>
    <source>
        <strain evidence="6">AArc1</strain>
    </source>
</reference>
<organism evidence="3 6">
    <name type="scientific">Natrarchaeobaculum sulfurireducens</name>
    <dbReference type="NCBI Taxonomy" id="2044521"/>
    <lineage>
        <taxon>Archaea</taxon>
        <taxon>Methanobacteriati</taxon>
        <taxon>Methanobacteriota</taxon>
        <taxon>Stenosarchaea group</taxon>
        <taxon>Halobacteria</taxon>
        <taxon>Halobacteriales</taxon>
        <taxon>Natrialbaceae</taxon>
        <taxon>Natrarchaeobaculum</taxon>
    </lineage>
</organism>
<evidence type="ECO:0000313" key="6">
    <source>
        <dbReference type="Proteomes" id="UP000258707"/>
    </source>
</evidence>
<dbReference type="EMBL" id="CP027033">
    <property type="protein sequence ID" value="AXR83465.1"/>
    <property type="molecule type" value="Genomic_DNA"/>
</dbReference>
<evidence type="ECO:0000259" key="2">
    <source>
        <dbReference type="Pfam" id="PF02517"/>
    </source>
</evidence>
<reference evidence="3" key="3">
    <citation type="journal article" date="2019" name="Int. J. Syst. Evol. Microbiol.">
        <title>Natronolimnobius sulfurireducens sp. nov. and Halalkaliarchaeum desulfuricum gen. nov., sp. nov., the first sulfur-respiring alkaliphilic haloarchaea from hypersaline alkaline lakes.</title>
        <authorList>
            <person name="Sorokin D.Y."/>
            <person name="Yakimov M."/>
            <person name="Messina E."/>
            <person name="Merkel A.Y."/>
            <person name="Bale N.J."/>
            <person name="Sinninghe Damste J.S."/>
        </authorList>
    </citation>
    <scope>NUCLEOTIDE SEQUENCE</scope>
    <source>
        <strain evidence="4">AArc-Mg</strain>
        <strain evidence="3">AArc1</strain>
    </source>
</reference>
<dbReference type="KEGG" id="nag:AArcMg_3491"/>
<dbReference type="GO" id="GO:0080120">
    <property type="term" value="P:CAAX-box protein maturation"/>
    <property type="evidence" value="ECO:0007669"/>
    <property type="project" value="UniProtKB-ARBA"/>
</dbReference>
<keyword evidence="3" id="KW-0645">Protease</keyword>
<dbReference type="OrthoDB" id="275779at2157"/>
<keyword evidence="5" id="KW-1185">Reference proteome</keyword>
<dbReference type="GO" id="GO:0006508">
    <property type="term" value="P:proteolysis"/>
    <property type="evidence" value="ECO:0007669"/>
    <property type="project" value="UniProtKB-KW"/>
</dbReference>
<dbReference type="GeneID" id="37643976"/>
<feature type="transmembrane region" description="Helical" evidence="1">
    <location>
        <begin position="225"/>
        <end position="247"/>
    </location>
</feature>
<dbReference type="RefSeq" id="WP_117365627.1">
    <property type="nucleotide sequence ID" value="NZ_CP024047.1"/>
</dbReference>
<dbReference type="Proteomes" id="UP000258613">
    <property type="component" value="Chromosome"/>
</dbReference>
<dbReference type="Pfam" id="PF02517">
    <property type="entry name" value="Rce1-like"/>
    <property type="match status" value="1"/>
</dbReference>
<feature type="transmembrane region" description="Helical" evidence="1">
    <location>
        <begin position="95"/>
        <end position="119"/>
    </location>
</feature>
<dbReference type="PANTHER" id="PTHR36435:SF1">
    <property type="entry name" value="CAAX AMINO TERMINAL PROTEASE FAMILY PROTEIN"/>
    <property type="match status" value="1"/>
</dbReference>
<accession>A0A346PJN0</accession>